<feature type="region of interest" description="Disordered" evidence="1">
    <location>
        <begin position="101"/>
        <end position="126"/>
    </location>
</feature>
<protein>
    <submittedName>
        <fullName evidence="2">Uncharacterized protein</fullName>
    </submittedName>
</protein>
<sequence>MAATAAMTASRYEELLGRPWTPKRHDSAIDVTDLNEGLAWLFDEDGGRADNHRDGHTDAAAAAPTQHAVARAVEDFDPQLDLPRVTDELLRLYALSDPASPATFPTAHGADPQDARGGGPTGGTHDADAIGETAYLDAFLRNYATLADYVARRASIESATAQGPAAALVATVVTALRRVKARPAAEVAADARTVRFLRVAFQTLRVLSRSHAVFTAPSPVAAAMPASAAATATFLLDFLATHATADAVFGHGAAMLANLAVPAFLCTPALEEACLVLLTTRLRRARAGDRGGAVLESICALANVACGIIQADLLVRTGVSRALLDVMGARGAPRGGPGTGPGMGAGTVAGADVDADDADADSDTEILTQGFRGLLAVASRMPIPEHDFSAVACAAFAAALPDAPLCEPLLKSFGTLAGLGIPTAVPASTLRAHVLAVPLRRPSLSACALFAAAHLLVHRADAVAPTVSTASVASTLRSTEAAAAVAWINAHLTAWPDDPDVRLTGMFAFANLVTHGMSAAQALCAGGGMHTVAAVLSATLWSGHGAALVSSSSSSESASPAPRESEFVLQLAWPARRAAPMPTFFAVSLLLHLIQTPAVLDACRPEIIRSGIMALLHYIVHSLESPRSLAMMAYICLRRLMPSPSPAPASIPASIPASASASASPSASASASASPSPSPSTSPSASPPHSRPSSPTRAAPPPPTATHVAGPAAGARPSNLDAADAAVAADAADGACDIFYQQALGVAPLAELAYAAGGPQRLDRHLPSALRAHLRRHGACQTCRRPLTRRALDVFTTAVAAGQVGCGQTARVCGVGCLPDALVRRDAVAGVMGVTQRFVLPRHRRSRVDDDRA</sequence>
<proteinExistence type="predicted"/>
<accession>A0A4P9X5B5</accession>
<gene>
    <name evidence="2" type="ORF">CXG81DRAFT_19749</name>
</gene>
<keyword evidence="3" id="KW-1185">Reference proteome</keyword>
<dbReference type="Proteomes" id="UP000274922">
    <property type="component" value="Unassembled WGS sequence"/>
</dbReference>
<feature type="compositionally biased region" description="Low complexity" evidence="1">
    <location>
        <begin position="664"/>
        <end position="675"/>
    </location>
</feature>
<feature type="compositionally biased region" description="Pro residues" evidence="1">
    <location>
        <begin position="676"/>
        <end position="690"/>
    </location>
</feature>
<feature type="compositionally biased region" description="Low complexity" evidence="1">
    <location>
        <begin position="705"/>
        <end position="717"/>
    </location>
</feature>
<evidence type="ECO:0000313" key="3">
    <source>
        <dbReference type="Proteomes" id="UP000274922"/>
    </source>
</evidence>
<name>A0A4P9X5B5_9FUNG</name>
<organism evidence="2 3">
    <name type="scientific">Caulochytrium protostelioides</name>
    <dbReference type="NCBI Taxonomy" id="1555241"/>
    <lineage>
        <taxon>Eukaryota</taxon>
        <taxon>Fungi</taxon>
        <taxon>Fungi incertae sedis</taxon>
        <taxon>Chytridiomycota</taxon>
        <taxon>Chytridiomycota incertae sedis</taxon>
        <taxon>Chytridiomycetes</taxon>
        <taxon>Caulochytriales</taxon>
        <taxon>Caulochytriaceae</taxon>
        <taxon>Caulochytrium</taxon>
    </lineage>
</organism>
<evidence type="ECO:0000313" key="2">
    <source>
        <dbReference type="EMBL" id="RKP00285.1"/>
    </source>
</evidence>
<dbReference type="EMBL" id="ML014225">
    <property type="protein sequence ID" value="RKP00285.1"/>
    <property type="molecule type" value="Genomic_DNA"/>
</dbReference>
<feature type="region of interest" description="Disordered" evidence="1">
    <location>
        <begin position="664"/>
        <end position="717"/>
    </location>
</feature>
<dbReference type="AlphaFoldDB" id="A0A4P9X5B5"/>
<reference evidence="3" key="1">
    <citation type="journal article" date="2018" name="Nat. Microbiol.">
        <title>Leveraging single-cell genomics to expand the fungal tree of life.</title>
        <authorList>
            <person name="Ahrendt S.R."/>
            <person name="Quandt C.A."/>
            <person name="Ciobanu D."/>
            <person name="Clum A."/>
            <person name="Salamov A."/>
            <person name="Andreopoulos B."/>
            <person name="Cheng J.F."/>
            <person name="Woyke T."/>
            <person name="Pelin A."/>
            <person name="Henrissat B."/>
            <person name="Reynolds N.K."/>
            <person name="Benny G.L."/>
            <person name="Smith M.E."/>
            <person name="James T.Y."/>
            <person name="Grigoriev I.V."/>
        </authorList>
    </citation>
    <scope>NUCLEOTIDE SEQUENCE [LARGE SCALE GENOMIC DNA]</scope>
    <source>
        <strain evidence="3">ATCC 52028</strain>
    </source>
</reference>
<evidence type="ECO:0000256" key="1">
    <source>
        <dbReference type="SAM" id="MobiDB-lite"/>
    </source>
</evidence>